<dbReference type="InterPro" id="IPR029063">
    <property type="entry name" value="SAM-dependent_MTases_sf"/>
</dbReference>
<accession>A0A0M2PT85</accession>
<dbReference type="SUPFAM" id="SSF53335">
    <property type="entry name" value="S-adenosyl-L-methionine-dependent methyltransferases"/>
    <property type="match status" value="1"/>
</dbReference>
<dbReference type="STRING" id="317619.GCA_000332315_00279"/>
<organism evidence="1 2">
    <name type="scientific">Prochlorothrix hollandica PCC 9006 = CALU 1027</name>
    <dbReference type="NCBI Taxonomy" id="317619"/>
    <lineage>
        <taxon>Bacteria</taxon>
        <taxon>Bacillati</taxon>
        <taxon>Cyanobacteriota</taxon>
        <taxon>Cyanophyceae</taxon>
        <taxon>Prochlorotrichales</taxon>
        <taxon>Prochlorotrichaceae</taxon>
        <taxon>Prochlorothrix</taxon>
    </lineage>
</organism>
<evidence type="ECO:0000313" key="1">
    <source>
        <dbReference type="EMBL" id="KKI99750.1"/>
    </source>
</evidence>
<dbReference type="PANTHER" id="PTHR43861:SF6">
    <property type="entry name" value="METHYLTRANSFERASE TYPE 11"/>
    <property type="match status" value="1"/>
</dbReference>
<protein>
    <recommendedName>
        <fullName evidence="3">Methyltransferase</fullName>
    </recommendedName>
</protein>
<evidence type="ECO:0000313" key="2">
    <source>
        <dbReference type="Proteomes" id="UP000034681"/>
    </source>
</evidence>
<dbReference type="Gene3D" id="3.40.50.150">
    <property type="entry name" value="Vaccinia Virus protein VP39"/>
    <property type="match status" value="1"/>
</dbReference>
<dbReference type="PANTHER" id="PTHR43861">
    <property type="entry name" value="TRANS-ACONITATE 2-METHYLTRANSFERASE-RELATED"/>
    <property type="match status" value="1"/>
</dbReference>
<proteinExistence type="predicted"/>
<keyword evidence="2" id="KW-1185">Reference proteome</keyword>
<dbReference type="CDD" id="cd02440">
    <property type="entry name" value="AdoMet_MTases"/>
    <property type="match status" value="1"/>
</dbReference>
<reference evidence="1" key="1">
    <citation type="submission" date="2012-04" db="EMBL/GenBank/DDBJ databases">
        <authorList>
            <person name="Borisov I.G."/>
            <person name="Ivanikova N.V."/>
            <person name="Pinevich A.V."/>
        </authorList>
    </citation>
    <scope>NUCLEOTIDE SEQUENCE [LARGE SCALE GENOMIC DNA]</scope>
    <source>
        <strain evidence="1">CALU 1027</strain>
    </source>
</reference>
<dbReference type="Proteomes" id="UP000034681">
    <property type="component" value="Unassembled WGS sequence"/>
</dbReference>
<dbReference type="AlphaFoldDB" id="A0A0M2PT85"/>
<dbReference type="EMBL" id="AJTX02000004">
    <property type="protein sequence ID" value="KKI99750.1"/>
    <property type="molecule type" value="Genomic_DNA"/>
</dbReference>
<evidence type="ECO:0008006" key="3">
    <source>
        <dbReference type="Google" id="ProtNLM"/>
    </source>
</evidence>
<comment type="caution">
    <text evidence="1">The sequence shown here is derived from an EMBL/GenBank/DDBJ whole genome shotgun (WGS) entry which is preliminary data.</text>
</comment>
<dbReference type="Pfam" id="PF13489">
    <property type="entry name" value="Methyltransf_23"/>
    <property type="match status" value="1"/>
</dbReference>
<dbReference type="OrthoDB" id="9801609at2"/>
<name>A0A0M2PT85_PROHO</name>
<gene>
    <name evidence="1" type="ORF">PROH_07705</name>
</gene>
<sequence length="302" mass="33945">MRMKMVNRSCPVCGSNGKLQIFAEADFDLSQLDSFAFASRKLPEYMHYRLISCPTCDVLYASPIPELSELATAYDEATFDSSEEAHYASHTYGSFLPEIMQHIPNLEGAIDIGTGDGAFLEELLHRGFTSITGVEPSQAPILAAKAEIQPLIKHGLFRVEDFQAETFNLVTCFQTLEHLYDPKRMCQDAYTLLKKGGAVFFICHNHRALSAKILGIKSPIFDIEHLQLFSEKSAKYLLKENGFVKIKTKVIFNRYPLHYWVKLLPLPLKSKLSCLALLKKTKIGYLPISIPAGNLMIVGYKN</sequence>